<evidence type="ECO:0000313" key="3">
    <source>
        <dbReference type="Proteomes" id="UP001577267"/>
    </source>
</evidence>
<protein>
    <submittedName>
        <fullName evidence="2">Uncharacterized protein</fullName>
    </submittedName>
</protein>
<keyword evidence="1" id="KW-0812">Transmembrane</keyword>
<gene>
    <name evidence="2" type="ORF">ACE11A_09115</name>
</gene>
<sequence>MPQLSSRRPAEPRQVAGPLERLLVGVGCLMVIGAPLIALASCAVGR</sequence>
<organism evidence="2 3">
    <name type="scientific">Streptomyces carpaticus</name>
    <dbReference type="NCBI Taxonomy" id="285558"/>
    <lineage>
        <taxon>Bacteria</taxon>
        <taxon>Bacillati</taxon>
        <taxon>Actinomycetota</taxon>
        <taxon>Actinomycetes</taxon>
        <taxon>Kitasatosporales</taxon>
        <taxon>Streptomycetaceae</taxon>
        <taxon>Streptomyces</taxon>
    </lineage>
</organism>
<evidence type="ECO:0000313" key="2">
    <source>
        <dbReference type="EMBL" id="MFB4194507.1"/>
    </source>
</evidence>
<keyword evidence="1" id="KW-1133">Transmembrane helix</keyword>
<name>A0ABV4ZK45_9ACTN</name>
<keyword evidence="1" id="KW-0472">Membrane</keyword>
<comment type="caution">
    <text evidence="2">The sequence shown here is derived from an EMBL/GenBank/DDBJ whole genome shotgun (WGS) entry which is preliminary data.</text>
</comment>
<dbReference type="RefSeq" id="WP_375062515.1">
    <property type="nucleotide sequence ID" value="NZ_JBHGBT010000006.1"/>
</dbReference>
<evidence type="ECO:0000256" key="1">
    <source>
        <dbReference type="SAM" id="Phobius"/>
    </source>
</evidence>
<dbReference type="EMBL" id="JBHGBT010000006">
    <property type="protein sequence ID" value="MFB4194507.1"/>
    <property type="molecule type" value="Genomic_DNA"/>
</dbReference>
<accession>A0ABV4ZK45</accession>
<proteinExistence type="predicted"/>
<dbReference type="Proteomes" id="UP001577267">
    <property type="component" value="Unassembled WGS sequence"/>
</dbReference>
<keyword evidence="3" id="KW-1185">Reference proteome</keyword>
<reference evidence="2 3" key="1">
    <citation type="submission" date="2024-09" db="EMBL/GenBank/DDBJ databases">
        <title>Draft genome sequence of multifaceted antimicrobials producing Streptomyces sp. strain FH1.</title>
        <authorList>
            <person name="Hassan F."/>
            <person name="Ali H."/>
            <person name="Hassan N."/>
            <person name="Nawaz A."/>
        </authorList>
    </citation>
    <scope>NUCLEOTIDE SEQUENCE [LARGE SCALE GENOMIC DNA]</scope>
    <source>
        <strain evidence="2 3">FH1</strain>
    </source>
</reference>
<feature type="transmembrane region" description="Helical" evidence="1">
    <location>
        <begin position="22"/>
        <end position="44"/>
    </location>
</feature>